<dbReference type="Proteomes" id="UP000515976">
    <property type="component" value="Chromosome"/>
</dbReference>
<dbReference type="Pfam" id="PF00480">
    <property type="entry name" value="ROK"/>
    <property type="match status" value="1"/>
</dbReference>
<dbReference type="InterPro" id="IPR043129">
    <property type="entry name" value="ATPase_NBD"/>
</dbReference>
<gene>
    <name evidence="2" type="ORF">H9L10_14035</name>
</gene>
<dbReference type="SUPFAM" id="SSF53067">
    <property type="entry name" value="Actin-like ATPase domain"/>
    <property type="match status" value="1"/>
</dbReference>
<comment type="similarity">
    <text evidence="1">Belongs to the ROK (NagC/XylR) family.</text>
</comment>
<sequence>MTPSVPVTAGVDIGGTRVKVVLRQGAGVVGRHVEPTPADVGARVGEVVAQAVERLVAADPSLPRPQRVGVVVPGLVDEVAGVGVWAANLGWADLDLRATVARAVGTDVVIGHDVRAGLLGEHLLGAARGVDDVLFVPLGTGVAIALMSGGRVVHGTTWSGELGHVRVDPDGLECGCGRRGCLETVVGARAVARRWQAAGREGDARAVAEAVGGADPLASQIWHAAVDTLAGALAPVVAAAGTRRVVVGGGMAEAGPVLLDPLRAALTARVPDPALEVVRAELGEWAGAIGAAHLVPVGS</sequence>
<name>A0A7G9R679_9MICO</name>
<evidence type="ECO:0000313" key="3">
    <source>
        <dbReference type="Proteomes" id="UP000515976"/>
    </source>
</evidence>
<dbReference type="EMBL" id="CP060712">
    <property type="protein sequence ID" value="QNN51104.1"/>
    <property type="molecule type" value="Genomic_DNA"/>
</dbReference>
<evidence type="ECO:0000256" key="1">
    <source>
        <dbReference type="ARBA" id="ARBA00006479"/>
    </source>
</evidence>
<reference evidence="2 3" key="1">
    <citation type="submission" date="2020-08" db="EMBL/GenBank/DDBJ databases">
        <title>Genome sequence of Phycicoccus endophyticus JCM 31784T.</title>
        <authorList>
            <person name="Hyun D.-W."/>
            <person name="Bae J.-W."/>
        </authorList>
    </citation>
    <scope>NUCLEOTIDE SEQUENCE [LARGE SCALE GENOMIC DNA]</scope>
    <source>
        <strain evidence="2 3">JCM 31784</strain>
    </source>
</reference>
<evidence type="ECO:0000313" key="2">
    <source>
        <dbReference type="EMBL" id="QNN51104.1"/>
    </source>
</evidence>
<dbReference type="Gene3D" id="3.30.420.40">
    <property type="match status" value="2"/>
</dbReference>
<dbReference type="KEGG" id="pei:H9L10_14035"/>
<accession>A0A7G9R679</accession>
<dbReference type="PANTHER" id="PTHR18964:SF149">
    <property type="entry name" value="BIFUNCTIONAL UDP-N-ACETYLGLUCOSAMINE 2-EPIMERASE_N-ACETYLMANNOSAMINE KINASE"/>
    <property type="match status" value="1"/>
</dbReference>
<proteinExistence type="inferred from homology"/>
<dbReference type="PANTHER" id="PTHR18964">
    <property type="entry name" value="ROK (REPRESSOR, ORF, KINASE) FAMILY"/>
    <property type="match status" value="1"/>
</dbReference>
<dbReference type="InterPro" id="IPR000600">
    <property type="entry name" value="ROK"/>
</dbReference>
<dbReference type="AlphaFoldDB" id="A0A7G9R679"/>
<keyword evidence="3" id="KW-1185">Reference proteome</keyword>
<organism evidence="2 3">
    <name type="scientific">Phycicoccus endophyticus</name>
    <dbReference type="NCBI Taxonomy" id="1690220"/>
    <lineage>
        <taxon>Bacteria</taxon>
        <taxon>Bacillati</taxon>
        <taxon>Actinomycetota</taxon>
        <taxon>Actinomycetes</taxon>
        <taxon>Micrococcales</taxon>
        <taxon>Intrasporangiaceae</taxon>
        <taxon>Phycicoccus</taxon>
    </lineage>
</organism>
<protein>
    <submittedName>
        <fullName evidence="2">ROK family protein</fullName>
    </submittedName>
</protein>